<evidence type="ECO:0000313" key="2">
    <source>
        <dbReference type="Proteomes" id="UP001501495"/>
    </source>
</evidence>
<evidence type="ECO:0000313" key="1">
    <source>
        <dbReference type="EMBL" id="GAA4128776.1"/>
    </source>
</evidence>
<comment type="caution">
    <text evidence="1">The sequence shown here is derived from an EMBL/GenBank/DDBJ whole genome shotgun (WGS) entry which is preliminary data.</text>
</comment>
<sequence length="62" mass="6550">MKQLMGAANPGVVKGRGLILPRPWARPCTSAGFGRRVAGRIAHLQTSGGVRPIRNREGDEAG</sequence>
<reference evidence="2" key="1">
    <citation type="journal article" date="2019" name="Int. J. Syst. Evol. Microbiol.">
        <title>The Global Catalogue of Microorganisms (GCM) 10K type strain sequencing project: providing services to taxonomists for standard genome sequencing and annotation.</title>
        <authorList>
            <consortium name="The Broad Institute Genomics Platform"/>
            <consortium name="The Broad Institute Genome Sequencing Center for Infectious Disease"/>
            <person name="Wu L."/>
            <person name="Ma J."/>
        </authorList>
    </citation>
    <scope>NUCLEOTIDE SEQUENCE [LARGE SCALE GENOMIC DNA]</scope>
    <source>
        <strain evidence="2">JCM 16703</strain>
    </source>
</reference>
<dbReference type="Proteomes" id="UP001501495">
    <property type="component" value="Unassembled WGS sequence"/>
</dbReference>
<proteinExistence type="predicted"/>
<organism evidence="1 2">
    <name type="scientific">Nocardioides fonticola</name>
    <dbReference type="NCBI Taxonomy" id="450363"/>
    <lineage>
        <taxon>Bacteria</taxon>
        <taxon>Bacillati</taxon>
        <taxon>Actinomycetota</taxon>
        <taxon>Actinomycetes</taxon>
        <taxon>Propionibacteriales</taxon>
        <taxon>Nocardioidaceae</taxon>
        <taxon>Nocardioides</taxon>
    </lineage>
</organism>
<protein>
    <submittedName>
        <fullName evidence="1">Uncharacterized protein</fullName>
    </submittedName>
</protein>
<dbReference type="EMBL" id="BAAAZH010000033">
    <property type="protein sequence ID" value="GAA4128776.1"/>
    <property type="molecule type" value="Genomic_DNA"/>
</dbReference>
<keyword evidence="2" id="KW-1185">Reference proteome</keyword>
<accession>A0ABP7Y045</accession>
<name>A0ABP7Y045_9ACTN</name>
<gene>
    <name evidence="1" type="ORF">GCM10022215_40620</name>
</gene>